<feature type="domain" description="Phorbol-ester/DAG-type" evidence="6">
    <location>
        <begin position="56"/>
        <end position="111"/>
    </location>
</feature>
<evidence type="ECO:0000259" key="6">
    <source>
        <dbReference type="SMART" id="SM00109"/>
    </source>
</evidence>
<feature type="domain" description="Zinc finger PHD-type" evidence="7">
    <location>
        <begin position="472"/>
        <end position="522"/>
    </location>
</feature>
<evidence type="ECO:0008006" key="10">
    <source>
        <dbReference type="Google" id="ProtNLM"/>
    </source>
</evidence>
<keyword evidence="2" id="KW-0677">Repeat</keyword>
<feature type="domain" description="Zinc finger PHD-type" evidence="7">
    <location>
        <begin position="529"/>
        <end position="611"/>
    </location>
</feature>
<evidence type="ECO:0000256" key="3">
    <source>
        <dbReference type="ARBA" id="ARBA00022771"/>
    </source>
</evidence>
<dbReference type="InterPro" id="IPR053192">
    <property type="entry name" value="Vacuole_Formation_Reg"/>
</dbReference>
<feature type="domain" description="Phorbol-ester/DAG-type" evidence="6">
    <location>
        <begin position="406"/>
        <end position="453"/>
    </location>
</feature>
<dbReference type="SUPFAM" id="SSF57889">
    <property type="entry name" value="Cysteine-rich domain"/>
    <property type="match status" value="3"/>
</dbReference>
<dbReference type="InterPro" id="IPR046349">
    <property type="entry name" value="C1-like_sf"/>
</dbReference>
<feature type="region of interest" description="Disordered" evidence="5">
    <location>
        <begin position="282"/>
        <end position="304"/>
    </location>
</feature>
<feature type="domain" description="Phorbol-ester/DAG-type" evidence="6">
    <location>
        <begin position="177"/>
        <end position="221"/>
    </location>
</feature>
<dbReference type="GO" id="GO:0008270">
    <property type="term" value="F:zinc ion binding"/>
    <property type="evidence" value="ECO:0007669"/>
    <property type="project" value="UniProtKB-KW"/>
</dbReference>
<dbReference type="Proteomes" id="UP001642360">
    <property type="component" value="Unassembled WGS sequence"/>
</dbReference>
<feature type="domain" description="Zinc finger PHD-type" evidence="7">
    <location>
        <begin position="189"/>
        <end position="230"/>
    </location>
</feature>
<reference evidence="8 9" key="1">
    <citation type="submission" date="2024-02" db="EMBL/GenBank/DDBJ databases">
        <authorList>
            <person name="Vignale AGUSTIN F."/>
            <person name="Sosa J E."/>
            <person name="Modenutti C."/>
        </authorList>
    </citation>
    <scope>NUCLEOTIDE SEQUENCE [LARGE SCALE GENOMIC DNA]</scope>
</reference>
<accession>A0ABC8USR5</accession>
<dbReference type="EMBL" id="CAUOFW020008835">
    <property type="protein sequence ID" value="CAK9184002.1"/>
    <property type="molecule type" value="Genomic_DNA"/>
</dbReference>
<evidence type="ECO:0000256" key="2">
    <source>
        <dbReference type="ARBA" id="ARBA00022737"/>
    </source>
</evidence>
<dbReference type="SMART" id="SM00109">
    <property type="entry name" value="C1"/>
    <property type="match status" value="5"/>
</dbReference>
<feature type="domain" description="Phorbol-ester/DAG-type" evidence="6">
    <location>
        <begin position="457"/>
        <end position="518"/>
    </location>
</feature>
<evidence type="ECO:0000256" key="4">
    <source>
        <dbReference type="ARBA" id="ARBA00022833"/>
    </source>
</evidence>
<sequence>MSLPHISTLSLSLLCVCVCLYLYLSVVANFNSLSLWYTLRSMEPKTFIHEHLLILEDVHERKGKKSVTCYGCSESINFFDHGSESILDTAFSCAQCKNYFLHKRCAELPLENKDTRHPLHSLMLYERSTSKYRSTYMCSVCRKRSTQFTYYCSLCHFNICMLCFFGENVITHECHEHPLTFLSRSILFNCNACEQTDKDSSYLCYTCKFWIHKNCALSPSTVKLSGHDHSLNLMNHEPWKFRKYEDSCNTCREYIRDGSWVYRCCDQCCKYIVHLKCATSELKPSRGGGSKDTAKKKKGKEHLPDPSLIRLPMADDSVDIITYFVKHVSHEETKRETMINHWSHDHQLILVEKENKNEMKGDKILCDCCVQLISLPFYICSKCNYFLHVSCANLQRTLHLPWHPEHQVQCSLYPKFYSLFNCKGCTSYSNGFFYKCEICKFYLDVKCAFVPNIIAHKAHEPQLVEIDGTRAKCHACNSTSRGMRFRCDACKFYLHYKCALLPSTVKHRWDNHPLNLICFPIINHPDEFYCEYCEEEINPENWIYHCRICDQSFHPGCILDRYSNVKFGGTVEVDDHPHPLTFVQKAKRNSKCCRDGKPFDDSPVFECEDCNYTVCKGCLNLLVKNSYRPVEDGII</sequence>
<dbReference type="InterPro" id="IPR002219">
    <property type="entry name" value="PKC_DAG/PE"/>
</dbReference>
<keyword evidence="1" id="KW-0479">Metal-binding</keyword>
<keyword evidence="3" id="KW-0863">Zinc-finger</keyword>
<dbReference type="AlphaFoldDB" id="A0ABC8USR5"/>
<dbReference type="Pfam" id="PF03107">
    <property type="entry name" value="C1_2"/>
    <property type="match status" value="6"/>
</dbReference>
<name>A0ABC8USR5_9AQUA</name>
<keyword evidence="9" id="KW-1185">Reference proteome</keyword>
<evidence type="ECO:0000313" key="8">
    <source>
        <dbReference type="EMBL" id="CAK9184002.1"/>
    </source>
</evidence>
<evidence type="ECO:0000256" key="1">
    <source>
        <dbReference type="ARBA" id="ARBA00022723"/>
    </source>
</evidence>
<comment type="caution">
    <text evidence="8">The sequence shown here is derived from an EMBL/GenBank/DDBJ whole genome shotgun (WGS) entry which is preliminary data.</text>
</comment>
<dbReference type="InterPro" id="IPR004146">
    <property type="entry name" value="DC1"/>
</dbReference>
<feature type="domain" description="Zinc finger PHD-type" evidence="7">
    <location>
        <begin position="247"/>
        <end position="303"/>
    </location>
</feature>
<evidence type="ECO:0000313" key="9">
    <source>
        <dbReference type="Proteomes" id="UP001642360"/>
    </source>
</evidence>
<dbReference type="InterPro" id="IPR001965">
    <property type="entry name" value="Znf_PHD"/>
</dbReference>
<dbReference type="SMART" id="SM00249">
    <property type="entry name" value="PHD"/>
    <property type="match status" value="5"/>
</dbReference>
<organism evidence="8 9">
    <name type="scientific">Ilex paraguariensis</name>
    <name type="common">yerba mate</name>
    <dbReference type="NCBI Taxonomy" id="185542"/>
    <lineage>
        <taxon>Eukaryota</taxon>
        <taxon>Viridiplantae</taxon>
        <taxon>Streptophyta</taxon>
        <taxon>Embryophyta</taxon>
        <taxon>Tracheophyta</taxon>
        <taxon>Spermatophyta</taxon>
        <taxon>Magnoliopsida</taxon>
        <taxon>eudicotyledons</taxon>
        <taxon>Gunneridae</taxon>
        <taxon>Pentapetalae</taxon>
        <taxon>asterids</taxon>
        <taxon>campanulids</taxon>
        <taxon>Aquifoliales</taxon>
        <taxon>Aquifoliaceae</taxon>
        <taxon>Ilex</taxon>
    </lineage>
</organism>
<gene>
    <name evidence="8" type="ORF">ILEXP_LOCUS54301</name>
</gene>
<evidence type="ECO:0000256" key="5">
    <source>
        <dbReference type="SAM" id="MobiDB-lite"/>
    </source>
</evidence>
<feature type="domain" description="Zinc finger PHD-type" evidence="7">
    <location>
        <begin position="68"/>
        <end position="142"/>
    </location>
</feature>
<dbReference type="PANTHER" id="PTHR32410">
    <property type="entry name" value="CYSTEINE/HISTIDINE-RICH C1 DOMAIN FAMILY PROTEIN"/>
    <property type="match status" value="1"/>
</dbReference>
<proteinExistence type="predicted"/>
<feature type="domain" description="Phorbol-ester/DAG-type" evidence="6">
    <location>
        <begin position="578"/>
        <end position="624"/>
    </location>
</feature>
<keyword evidence="4" id="KW-0862">Zinc</keyword>
<evidence type="ECO:0000259" key="7">
    <source>
        <dbReference type="SMART" id="SM00249"/>
    </source>
</evidence>
<protein>
    <recommendedName>
        <fullName evidence="10">Cysteine/Histidine-rich C1 domain family protein</fullName>
    </recommendedName>
</protein>
<dbReference type="PANTHER" id="PTHR32410:SF216">
    <property type="entry name" value="PHORBOL-ESTER_DAG-TYPE DOMAIN-CONTAINING PROTEIN"/>
    <property type="match status" value="1"/>
</dbReference>